<dbReference type="KEGG" id="vg:63209747"/>
<evidence type="ECO:0000313" key="1">
    <source>
        <dbReference type="EMBL" id="QFG14316.1"/>
    </source>
</evidence>
<proteinExistence type="predicted"/>
<dbReference type="RefSeq" id="YP_010013176.1">
    <property type="nucleotide sequence ID" value="NC_053509.1"/>
</dbReference>
<organism evidence="1 2">
    <name type="scientific">Mycobacterium phage Tourach</name>
    <dbReference type="NCBI Taxonomy" id="2599882"/>
    <lineage>
        <taxon>Viruses</taxon>
        <taxon>Duplodnaviria</taxon>
        <taxon>Heunggongvirae</taxon>
        <taxon>Uroviricota</taxon>
        <taxon>Caudoviricetes</taxon>
        <taxon>Vilmaviridae</taxon>
        <taxon>Lclasvirinae</taxon>
        <taxon>Faithunavirus</taxon>
        <taxon>Faithunavirus tourach</taxon>
    </lineage>
</organism>
<evidence type="ECO:0000313" key="2">
    <source>
        <dbReference type="Proteomes" id="UP000326801"/>
    </source>
</evidence>
<keyword evidence="2" id="KW-1185">Reference proteome</keyword>
<protein>
    <submittedName>
        <fullName evidence="1">Uncharacterized protein</fullName>
    </submittedName>
</protein>
<accession>A0A5J6TU65</accession>
<sequence>MGSVVITGNGGVAITPEGVQISLPDTNVVFKYDTATHAITLEGAEFARFSDDIKSTHLMFRQDRNAKQEILLLHPDWPGFKE</sequence>
<gene>
    <name evidence="1" type="primary">78</name>
    <name evidence="1" type="ORF">PBI_TOURACH_78</name>
</gene>
<dbReference type="GeneID" id="63209747"/>
<reference evidence="1 2" key="1">
    <citation type="submission" date="2019-07" db="EMBL/GenBank/DDBJ databases">
        <authorList>
            <person name="Divens A.M."/>
            <person name="Garlena R.A."/>
            <person name="Russell D.A."/>
            <person name="Pope W.H."/>
            <person name="Jacobs-Sera D."/>
            <person name="Hatfull G.F."/>
        </authorList>
    </citation>
    <scope>NUCLEOTIDE SEQUENCE [LARGE SCALE GENOMIC DNA]</scope>
</reference>
<dbReference type="Proteomes" id="UP000326801">
    <property type="component" value="Segment"/>
</dbReference>
<name>A0A5J6TU65_9CAUD</name>
<dbReference type="EMBL" id="MN234228">
    <property type="protein sequence ID" value="QFG14316.1"/>
    <property type="molecule type" value="Genomic_DNA"/>
</dbReference>